<proteinExistence type="predicted"/>
<evidence type="ECO:0000313" key="3">
    <source>
        <dbReference type="Proteomes" id="UP000053766"/>
    </source>
</evidence>
<name>A0A0D8XKH2_DICVI</name>
<dbReference type="AlphaFoldDB" id="A0A0D8XKH2"/>
<organism evidence="2 3">
    <name type="scientific">Dictyocaulus viviparus</name>
    <name type="common">Bovine lungworm</name>
    <dbReference type="NCBI Taxonomy" id="29172"/>
    <lineage>
        <taxon>Eukaryota</taxon>
        <taxon>Metazoa</taxon>
        <taxon>Ecdysozoa</taxon>
        <taxon>Nematoda</taxon>
        <taxon>Chromadorea</taxon>
        <taxon>Rhabditida</taxon>
        <taxon>Rhabditina</taxon>
        <taxon>Rhabditomorpha</taxon>
        <taxon>Strongyloidea</taxon>
        <taxon>Metastrongylidae</taxon>
        <taxon>Dictyocaulus</taxon>
    </lineage>
</organism>
<accession>A0A0D8XKH2</accession>
<dbReference type="EMBL" id="KN716425">
    <property type="protein sequence ID" value="KJH45138.1"/>
    <property type="molecule type" value="Genomic_DNA"/>
</dbReference>
<evidence type="ECO:0000256" key="1">
    <source>
        <dbReference type="SAM" id="MobiDB-lite"/>
    </source>
</evidence>
<protein>
    <submittedName>
        <fullName evidence="2">Uncharacterized protein</fullName>
    </submittedName>
</protein>
<feature type="region of interest" description="Disordered" evidence="1">
    <location>
        <begin position="80"/>
        <end position="109"/>
    </location>
</feature>
<reference evidence="2 3" key="1">
    <citation type="submission" date="2013-11" db="EMBL/GenBank/DDBJ databases">
        <title>Draft genome of the bovine lungworm Dictyocaulus viviparus.</title>
        <authorList>
            <person name="Mitreva M."/>
        </authorList>
    </citation>
    <scope>NUCLEOTIDE SEQUENCE [LARGE SCALE GENOMIC DNA]</scope>
    <source>
        <strain evidence="2 3">HannoverDv2000</strain>
    </source>
</reference>
<reference evidence="3" key="2">
    <citation type="journal article" date="2016" name="Sci. Rep.">
        <title>Dictyocaulus viviparus genome, variome and transcriptome elucidate lungworm biology and support future intervention.</title>
        <authorList>
            <person name="McNulty S.N."/>
            <person name="Strube C."/>
            <person name="Rosa B.A."/>
            <person name="Martin J.C."/>
            <person name="Tyagi R."/>
            <person name="Choi Y.J."/>
            <person name="Wang Q."/>
            <person name="Hallsworth Pepin K."/>
            <person name="Zhang X."/>
            <person name="Ozersky P."/>
            <person name="Wilson R.K."/>
            <person name="Sternberg P.W."/>
            <person name="Gasser R.B."/>
            <person name="Mitreva M."/>
        </authorList>
    </citation>
    <scope>NUCLEOTIDE SEQUENCE [LARGE SCALE GENOMIC DNA]</scope>
    <source>
        <strain evidence="3">HannoverDv2000</strain>
    </source>
</reference>
<dbReference type="Proteomes" id="UP000053766">
    <property type="component" value="Unassembled WGS sequence"/>
</dbReference>
<evidence type="ECO:0000313" key="2">
    <source>
        <dbReference type="EMBL" id="KJH45138.1"/>
    </source>
</evidence>
<keyword evidence="3" id="KW-1185">Reference proteome</keyword>
<sequence>MIEISIQQSGGTDSYRIPTRRWQTSPRLCLSKPSPRERVLPKSKLTSTLNYLEKRRIQSHLQRKNRIRLLMGLQQQNHQVQLRLKHPPGSINTKSRPPITNRMRMQESE</sequence>
<gene>
    <name evidence="2" type="ORF">DICVIV_08833</name>
</gene>